<keyword evidence="1" id="KW-0812">Transmembrane</keyword>
<dbReference type="EMBL" id="BJYY01000013">
    <property type="protein sequence ID" value="GEO34322.1"/>
    <property type="molecule type" value="Genomic_DNA"/>
</dbReference>
<feature type="transmembrane region" description="Helical" evidence="1">
    <location>
        <begin position="12"/>
        <end position="35"/>
    </location>
</feature>
<accession>A0A512DCX4</accession>
<dbReference type="PANTHER" id="PTHR14136">
    <property type="entry name" value="BTB_POZ DOMAIN-CONTAINING PROTEIN KCTD9"/>
    <property type="match status" value="1"/>
</dbReference>
<dbReference type="Proteomes" id="UP000321181">
    <property type="component" value="Unassembled WGS sequence"/>
</dbReference>
<dbReference type="OrthoDB" id="4563217at2"/>
<feature type="transmembrane region" description="Helical" evidence="1">
    <location>
        <begin position="55"/>
        <end position="81"/>
    </location>
</feature>
<comment type="caution">
    <text evidence="2">The sequence shown here is derived from an EMBL/GenBank/DDBJ whole genome shotgun (WGS) entry which is preliminary data.</text>
</comment>
<dbReference type="AlphaFoldDB" id="A0A512DCX4"/>
<dbReference type="PANTHER" id="PTHR14136:SF17">
    <property type="entry name" value="BTB_POZ DOMAIN-CONTAINING PROTEIN KCTD9"/>
    <property type="match status" value="1"/>
</dbReference>
<protein>
    <recommendedName>
        <fullName evidence="4">Pentapeptide repeat-containing protein</fullName>
    </recommendedName>
</protein>
<keyword evidence="3" id="KW-1185">Reference proteome</keyword>
<reference evidence="2 3" key="1">
    <citation type="submission" date="2019-07" db="EMBL/GenBank/DDBJ databases">
        <title>Whole genome shotgun sequence of Cellulomonas aerilata NBRC 106308.</title>
        <authorList>
            <person name="Hosoyama A."/>
            <person name="Uohara A."/>
            <person name="Ohji S."/>
            <person name="Ichikawa N."/>
        </authorList>
    </citation>
    <scope>NUCLEOTIDE SEQUENCE [LARGE SCALE GENOMIC DNA]</scope>
    <source>
        <strain evidence="2 3">NBRC 106308</strain>
    </source>
</reference>
<dbReference type="RefSeq" id="WP_146903637.1">
    <property type="nucleotide sequence ID" value="NZ_BAAARM010000003.1"/>
</dbReference>
<keyword evidence="1" id="KW-0472">Membrane</keyword>
<dbReference type="Gene3D" id="2.160.20.80">
    <property type="entry name" value="E3 ubiquitin-protein ligase SopA"/>
    <property type="match status" value="1"/>
</dbReference>
<evidence type="ECO:0000313" key="3">
    <source>
        <dbReference type="Proteomes" id="UP000321181"/>
    </source>
</evidence>
<name>A0A512DCX4_9CELL</name>
<gene>
    <name evidence="2" type="ORF">CAE01nite_20470</name>
</gene>
<organism evidence="2 3">
    <name type="scientific">Cellulomonas aerilata</name>
    <dbReference type="NCBI Taxonomy" id="515326"/>
    <lineage>
        <taxon>Bacteria</taxon>
        <taxon>Bacillati</taxon>
        <taxon>Actinomycetota</taxon>
        <taxon>Actinomycetes</taxon>
        <taxon>Micrococcales</taxon>
        <taxon>Cellulomonadaceae</taxon>
        <taxon>Cellulomonas</taxon>
    </lineage>
</organism>
<evidence type="ECO:0000256" key="1">
    <source>
        <dbReference type="SAM" id="Phobius"/>
    </source>
</evidence>
<keyword evidence="1" id="KW-1133">Transmembrane helix</keyword>
<sequence length="282" mass="29944">MPGPPIKARHWARYGIWSASAIAAVALLVLVIWLLPKWLTSDASGGNLKELDRLASVNAARSSLVFLVAGTAALATVIVAVRSHALDRSAHVTDRYSKAIEQLGSDKREVRVGAVFALERIARDSPLDQPAITEVLTAFVRESRPLVAAGAPASATARPAADVQAALTIIGRRRADVRERALDLRACDLRESDLPGANLRGALLSGSQFTGAGLEDARLEGAWLEDVDFTGAKLQAASLTRALLTGATFDGAEVYKMRVSASAVSEEQRRQMGAGWGDVVEV</sequence>
<evidence type="ECO:0008006" key="4">
    <source>
        <dbReference type="Google" id="ProtNLM"/>
    </source>
</evidence>
<dbReference type="SUPFAM" id="SSF141571">
    <property type="entry name" value="Pentapeptide repeat-like"/>
    <property type="match status" value="1"/>
</dbReference>
<dbReference type="InterPro" id="IPR051082">
    <property type="entry name" value="Pentapeptide-BTB/POZ_domain"/>
</dbReference>
<evidence type="ECO:0000313" key="2">
    <source>
        <dbReference type="EMBL" id="GEO34322.1"/>
    </source>
</evidence>
<dbReference type="InterPro" id="IPR001646">
    <property type="entry name" value="5peptide_repeat"/>
</dbReference>
<dbReference type="Pfam" id="PF00805">
    <property type="entry name" value="Pentapeptide"/>
    <property type="match status" value="2"/>
</dbReference>
<proteinExistence type="predicted"/>